<comment type="caution">
    <text evidence="2">The sequence shown here is derived from an EMBL/GenBank/DDBJ whole genome shotgun (WGS) entry which is preliminary data.</text>
</comment>
<dbReference type="Proteomes" id="UP000733379">
    <property type="component" value="Unassembled WGS sequence"/>
</dbReference>
<accession>A0ABS6B9B1</accession>
<dbReference type="EMBL" id="JAHKNI010000017">
    <property type="protein sequence ID" value="MBU3066889.1"/>
    <property type="molecule type" value="Genomic_DNA"/>
</dbReference>
<evidence type="ECO:0000313" key="3">
    <source>
        <dbReference type="Proteomes" id="UP000733379"/>
    </source>
</evidence>
<evidence type="ECO:0000313" key="2">
    <source>
        <dbReference type="EMBL" id="MBU3066889.1"/>
    </source>
</evidence>
<protein>
    <submittedName>
        <fullName evidence="2">Uncharacterized protein</fullName>
    </submittedName>
</protein>
<dbReference type="RefSeq" id="WP_215922973.1">
    <property type="nucleotide sequence ID" value="NZ_JAHKNI010000017.1"/>
</dbReference>
<gene>
    <name evidence="2" type="ORF">KO481_35885</name>
</gene>
<organism evidence="2 3">
    <name type="scientific">Nocardia albiluteola</name>
    <dbReference type="NCBI Taxonomy" id="2842303"/>
    <lineage>
        <taxon>Bacteria</taxon>
        <taxon>Bacillati</taxon>
        <taxon>Actinomycetota</taxon>
        <taxon>Actinomycetes</taxon>
        <taxon>Mycobacteriales</taxon>
        <taxon>Nocardiaceae</taxon>
        <taxon>Nocardia</taxon>
    </lineage>
</organism>
<keyword evidence="3" id="KW-1185">Reference proteome</keyword>
<feature type="region of interest" description="Disordered" evidence="1">
    <location>
        <begin position="1"/>
        <end position="24"/>
    </location>
</feature>
<reference evidence="2 3" key="1">
    <citation type="submission" date="2021-06" db="EMBL/GenBank/DDBJ databases">
        <title>Actinomycetes sequencing.</title>
        <authorList>
            <person name="Shan Q."/>
        </authorList>
    </citation>
    <scope>NUCLEOTIDE SEQUENCE [LARGE SCALE GENOMIC DNA]</scope>
    <source>
        <strain evidence="2 3">NEAU-G5</strain>
    </source>
</reference>
<proteinExistence type="predicted"/>
<evidence type="ECO:0000256" key="1">
    <source>
        <dbReference type="SAM" id="MobiDB-lite"/>
    </source>
</evidence>
<name>A0ABS6B9B1_9NOCA</name>
<sequence>MSERVMGTGYGGHDHAQRRRRGGVNAKAELAQELNGPLAACDQLTDQEAADLLALFRSAQQAEAVALATAIDDMIDVLPRPFRTVARRIMFRDIVHR</sequence>